<feature type="compositionally biased region" description="Basic and acidic residues" evidence="1">
    <location>
        <begin position="448"/>
        <end position="460"/>
    </location>
</feature>
<feature type="compositionally biased region" description="Polar residues" evidence="1">
    <location>
        <begin position="706"/>
        <end position="720"/>
    </location>
</feature>
<keyword evidence="3" id="KW-1185">Reference proteome</keyword>
<feature type="compositionally biased region" description="Basic and acidic residues" evidence="1">
    <location>
        <begin position="729"/>
        <end position="749"/>
    </location>
</feature>
<feature type="region of interest" description="Disordered" evidence="1">
    <location>
        <begin position="387"/>
        <end position="422"/>
    </location>
</feature>
<feature type="compositionally biased region" description="Basic and acidic residues" evidence="1">
    <location>
        <begin position="556"/>
        <end position="568"/>
    </location>
</feature>
<dbReference type="AlphaFoldDB" id="A0A2S6CKK4"/>
<feature type="region of interest" description="Disordered" evidence="1">
    <location>
        <begin position="441"/>
        <end position="514"/>
    </location>
</feature>
<feature type="compositionally biased region" description="Polar residues" evidence="1">
    <location>
        <begin position="404"/>
        <end position="415"/>
    </location>
</feature>
<accession>A0A2S6CKK4</accession>
<feature type="compositionally biased region" description="Basic and acidic residues" evidence="1">
    <location>
        <begin position="476"/>
        <end position="493"/>
    </location>
</feature>
<feature type="region of interest" description="Disordered" evidence="1">
    <location>
        <begin position="283"/>
        <end position="348"/>
    </location>
</feature>
<evidence type="ECO:0000313" key="2">
    <source>
        <dbReference type="EMBL" id="PPJ60233.1"/>
    </source>
</evidence>
<feature type="compositionally biased region" description="Acidic residues" evidence="1">
    <location>
        <begin position="291"/>
        <end position="305"/>
    </location>
</feature>
<feature type="region of interest" description="Disordered" evidence="1">
    <location>
        <begin position="533"/>
        <end position="574"/>
    </location>
</feature>
<sequence length="1052" mass="116388">MAADVAQYLHATLYQYNEQARAEVVTRFRKAIGDDEINISYSSITDVFFLQCDSQQGAAADFELNRILNDYINEEIQTAEKEDRVPHIVRFAESNFDDLAVVDEGKERPDRSRLARQPRSSVPRTQICIAPEGEAKVVKLFPLHMLQVHGLLERYLAALTKKSETLLNTGLVCRAARWCPQDGHIFNGRTGDRSSVSISEQTLELPPFGIFYDRREGVKLLEPPTTNREENTTVKQWLEGIGETRQGPLEANVDIPKDAKQHLASAQTHTAGRARVVKGLGIVPAHQNSDNSEESSESESEDEDFAAILQPTSTHSMVQFKETSERQTPKTGNSKKHRPSLQVSAVDPGDGRLVQDIKKCNIVGDVHSGRASALHEMSMLVPESSLLTDEGRSVAPSTRAVKPRTNQEAQNSEQEWATDETHAKVDPIGLLSNPANTARWQNDNYVALDRKSGKPKESRLKPRGKQRADSSSIAETRPHLRDTGPSHSVDPRGDTGTGSDLASSAAKGQVNRDAEGAAAPWLMSVAHTWQKTGRLVDPGSPEQGLQSVNVPPGLKRGPEAHQEQHKEASTGVNTTGILVELGEVADQDRAEQNPVQPAPQLLAGSRLPLQQGAGVLDTSQVGSARADQGEDTIVESIQRLPKNYAKRHNTMRQKAGKNVKGKKGKKMAADQKFKAQLELPDPVPAPKKKQHVPEVVKVAMRETIVGSSNAQKPSDNTTQPAKLKPSTRITKENHSFGKLLQSEKQKQEVHDDDDDASLHQNTPKLIARLGLLLLRLDERKQEFDRSATDPISMQTKLREINPRTHFLPRLTTCSVDAASLVDSVLVIGDAAVSRSSSSRLELIIRETVTGQLLKLTLSAGEQSAEPTQYSIKANEHIRLGEASCHLVAHVWDAQVSLVQPAPDYAFPSPDAINDFIASMATDETAPSFRAQTSNGAFTLEKVLAKRVIEIQKPEMSFQLCEVQDLVIEHQDLGSYNLRALARSREEMIEEQRYWFEAQWETTDLSRADDLQLYVNETIQQMDNIGLKNRGPYVVSQDYRSDDESEVAEQPFW</sequence>
<gene>
    <name evidence="2" type="ORF">CBER1_01323</name>
</gene>
<feature type="region of interest" description="Disordered" evidence="1">
    <location>
        <begin position="706"/>
        <end position="759"/>
    </location>
</feature>
<organism evidence="2 3">
    <name type="scientific">Cercospora berteroae</name>
    <dbReference type="NCBI Taxonomy" id="357750"/>
    <lineage>
        <taxon>Eukaryota</taxon>
        <taxon>Fungi</taxon>
        <taxon>Dikarya</taxon>
        <taxon>Ascomycota</taxon>
        <taxon>Pezizomycotina</taxon>
        <taxon>Dothideomycetes</taxon>
        <taxon>Dothideomycetidae</taxon>
        <taxon>Mycosphaerellales</taxon>
        <taxon>Mycosphaerellaceae</taxon>
        <taxon>Cercospora</taxon>
    </lineage>
</organism>
<dbReference type="EMBL" id="PNEN01000293">
    <property type="protein sequence ID" value="PPJ60233.1"/>
    <property type="molecule type" value="Genomic_DNA"/>
</dbReference>
<reference evidence="3" key="1">
    <citation type="journal article" date="2017" name="bioRxiv">
        <title>Conservation of a gene cluster reveals novel cercosporin biosynthetic mechanisms and extends production to the genus Colletotrichum.</title>
        <authorList>
            <person name="de Jonge R."/>
            <person name="Ebert M.K."/>
            <person name="Huitt-Roehl C.R."/>
            <person name="Pal P."/>
            <person name="Suttle J.C."/>
            <person name="Spanner R.E."/>
            <person name="Neubauer J.D."/>
            <person name="Jurick W.M.II."/>
            <person name="Stott K.A."/>
            <person name="Secor G.A."/>
            <person name="Thomma B.P.H.J."/>
            <person name="Van de Peer Y."/>
            <person name="Townsend C.A."/>
            <person name="Bolton M.D."/>
        </authorList>
    </citation>
    <scope>NUCLEOTIDE SEQUENCE [LARGE SCALE GENOMIC DNA]</scope>
    <source>
        <strain evidence="3">CBS538.71</strain>
    </source>
</reference>
<protein>
    <submittedName>
        <fullName evidence="2">Uncharacterized protein</fullName>
    </submittedName>
</protein>
<name>A0A2S6CKK4_9PEZI</name>
<comment type="caution">
    <text evidence="2">The sequence shown here is derived from an EMBL/GenBank/DDBJ whole genome shotgun (WGS) entry which is preliminary data.</text>
</comment>
<dbReference type="OrthoDB" id="10265971at2759"/>
<dbReference type="Proteomes" id="UP000237631">
    <property type="component" value="Unassembled WGS sequence"/>
</dbReference>
<evidence type="ECO:0000256" key="1">
    <source>
        <dbReference type="SAM" id="MobiDB-lite"/>
    </source>
</evidence>
<evidence type="ECO:0000313" key="3">
    <source>
        <dbReference type="Proteomes" id="UP000237631"/>
    </source>
</evidence>
<proteinExistence type="predicted"/>